<dbReference type="InterPro" id="IPR029063">
    <property type="entry name" value="SAM-dependent_MTases_sf"/>
</dbReference>
<dbReference type="Gene3D" id="3.40.50.150">
    <property type="entry name" value="Vaccinia Virus protein VP39"/>
    <property type="match status" value="1"/>
</dbReference>
<dbReference type="PANTHER" id="PTHR43591">
    <property type="entry name" value="METHYLTRANSFERASE"/>
    <property type="match status" value="1"/>
</dbReference>
<reference evidence="2" key="1">
    <citation type="journal article" date="2020" name="Microb. Genom.">
        <title>Genetic diversity of clinical and environmental Mucorales isolates obtained from an investigation of mucormycosis cases among solid organ transplant recipients.</title>
        <authorList>
            <person name="Nguyen M.H."/>
            <person name="Kaul D."/>
            <person name="Muto C."/>
            <person name="Cheng S.J."/>
            <person name="Richter R.A."/>
            <person name="Bruno V.M."/>
            <person name="Liu G."/>
            <person name="Beyhan S."/>
            <person name="Sundermann A.J."/>
            <person name="Mounaud S."/>
            <person name="Pasculle A.W."/>
            <person name="Nierman W.C."/>
            <person name="Driscoll E."/>
            <person name="Cumbie R."/>
            <person name="Clancy C.J."/>
            <person name="Dupont C.L."/>
        </authorList>
    </citation>
    <scope>NUCLEOTIDE SEQUENCE</scope>
    <source>
        <strain evidence="2">GL16</strain>
    </source>
</reference>
<dbReference type="SUPFAM" id="SSF53335">
    <property type="entry name" value="S-adenosyl-L-methionine-dependent methyltransferases"/>
    <property type="match status" value="1"/>
</dbReference>
<dbReference type="OrthoDB" id="2013972at2759"/>
<proteinExistence type="predicted"/>
<feature type="domain" description="Methyltransferase" evidence="1">
    <location>
        <begin position="81"/>
        <end position="172"/>
    </location>
</feature>
<dbReference type="Proteomes" id="UP000717996">
    <property type="component" value="Unassembled WGS sequence"/>
</dbReference>
<dbReference type="InterPro" id="IPR041698">
    <property type="entry name" value="Methyltransf_25"/>
</dbReference>
<sequence>MVTTQEATTATTVDTTLVMDYTTINREREFHNEETCTYWLPKDEEEQQRLTGQHFALKELFEGNLSRSVQRNLDFEKGISVLDVGCGPGAWIMDMTQDYPNCTYHGCDIVDVTNKNLKIDQFTFNFGNVIQGLPYEDNTFDFVQMRLFTAALRKEEWPIALKEIIRLTKPGGMIQLMEPDFRLSEDDSSAYNKFIKALDSVCTSKGQDLHITYQLEKLLLETNLIKVTEQDTRHCNLNSNTATTKKFAWDFVELAKGTISGIKPLMGINSEEDISKFLNELKHCLIHTDIHLYVNRISVQKL</sequence>
<dbReference type="Pfam" id="PF13649">
    <property type="entry name" value="Methyltransf_25"/>
    <property type="match status" value="1"/>
</dbReference>
<gene>
    <name evidence="2" type="ORF">G6F51_011124</name>
</gene>
<evidence type="ECO:0000259" key="1">
    <source>
        <dbReference type="Pfam" id="PF13649"/>
    </source>
</evidence>
<dbReference type="AlphaFoldDB" id="A0A9P7C4L8"/>
<protein>
    <recommendedName>
        <fullName evidence="1">Methyltransferase domain-containing protein</fullName>
    </recommendedName>
</protein>
<name>A0A9P7C4L8_RHIOR</name>
<dbReference type="EMBL" id="JAANIT010002536">
    <property type="protein sequence ID" value="KAG1536154.1"/>
    <property type="molecule type" value="Genomic_DNA"/>
</dbReference>
<accession>A0A9P7C4L8</accession>
<dbReference type="CDD" id="cd02440">
    <property type="entry name" value="AdoMet_MTases"/>
    <property type="match status" value="1"/>
</dbReference>
<evidence type="ECO:0000313" key="3">
    <source>
        <dbReference type="Proteomes" id="UP000717996"/>
    </source>
</evidence>
<comment type="caution">
    <text evidence="2">The sequence shown here is derived from an EMBL/GenBank/DDBJ whole genome shotgun (WGS) entry which is preliminary data.</text>
</comment>
<evidence type="ECO:0000313" key="2">
    <source>
        <dbReference type="EMBL" id="KAG1536154.1"/>
    </source>
</evidence>
<organism evidence="2 3">
    <name type="scientific">Rhizopus oryzae</name>
    <name type="common">Mucormycosis agent</name>
    <name type="synonym">Rhizopus arrhizus var. delemar</name>
    <dbReference type="NCBI Taxonomy" id="64495"/>
    <lineage>
        <taxon>Eukaryota</taxon>
        <taxon>Fungi</taxon>
        <taxon>Fungi incertae sedis</taxon>
        <taxon>Mucoromycota</taxon>
        <taxon>Mucoromycotina</taxon>
        <taxon>Mucoromycetes</taxon>
        <taxon>Mucorales</taxon>
        <taxon>Mucorineae</taxon>
        <taxon>Rhizopodaceae</taxon>
        <taxon>Rhizopus</taxon>
    </lineage>
</organism>